<dbReference type="EMBL" id="LC066371">
    <property type="protein sequence ID" value="BAT26077.1"/>
    <property type="molecule type" value="Genomic_DNA"/>
</dbReference>
<organism evidence="1">
    <name type="scientific">Aureimonas altamirensis</name>
    <dbReference type="NCBI Taxonomy" id="370622"/>
    <lineage>
        <taxon>Bacteria</taxon>
        <taxon>Pseudomonadati</taxon>
        <taxon>Pseudomonadota</taxon>
        <taxon>Alphaproteobacteria</taxon>
        <taxon>Hyphomicrobiales</taxon>
        <taxon>Aurantimonadaceae</taxon>
        <taxon>Aureimonas</taxon>
    </lineage>
</organism>
<sequence>MVNRIGLAISGDPADLYLDAVGNLALVQDAEAIGQHARQRLMAHEGEWFLDTTAGVAWIPQILGAAENLPLAEAVIKAEILDTDGVTTISEFSIRRFPSSRRVDVPSALVSTVYDEETTI</sequence>
<dbReference type="RefSeq" id="WP_060602850.1">
    <property type="nucleotide sequence ID" value="NZ_BBWQ01000009.1"/>
</dbReference>
<reference evidence="1" key="1">
    <citation type="journal article" date="2015" name="Proc. Natl. Acad. Sci. U.S.A.">
        <title>Bacterial clade with the ribosomal RNA operon on a small plasmid rather than the chromosome.</title>
        <authorList>
            <person name="Anda M."/>
            <person name="Ohtsubo Y."/>
            <person name="Okubo T."/>
            <person name="Sugawara M."/>
            <person name="Nagata Y."/>
            <person name="Tsuda M."/>
            <person name="Minamisawa K."/>
            <person name="Mitsui H."/>
        </authorList>
    </citation>
    <scope>NUCLEOTIDE SEQUENCE</scope>
    <source>
        <strain evidence="1">DSM 21988</strain>
    </source>
</reference>
<proteinExistence type="predicted"/>
<accession>A0A0P0YXC1</accession>
<dbReference type="AlphaFoldDB" id="A0A0P0YXC1"/>
<evidence type="ECO:0000313" key="1">
    <source>
        <dbReference type="EMBL" id="BAT26077.1"/>
    </source>
</evidence>
<name>A0A0P0YXC1_9HYPH</name>
<protein>
    <submittedName>
        <fullName evidence="1">Uncharacterized protein</fullName>
    </submittedName>
</protein>
<dbReference type="InterPro" id="IPR020288">
    <property type="entry name" value="Sheath_initiator"/>
</dbReference>
<dbReference type="Pfam" id="PF10934">
    <property type="entry name" value="Sheath_initiator"/>
    <property type="match status" value="1"/>
</dbReference>